<dbReference type="InterPro" id="IPR048429">
    <property type="entry name" value="MCC_alpha_BT"/>
</dbReference>
<evidence type="ECO:0000256" key="3">
    <source>
        <dbReference type="ARBA" id="ARBA00004956"/>
    </source>
</evidence>
<dbReference type="Gene3D" id="3.30.1490.20">
    <property type="entry name" value="ATP-grasp fold, A domain"/>
    <property type="match status" value="1"/>
</dbReference>
<evidence type="ECO:0000256" key="10">
    <source>
        <dbReference type="ARBA" id="ARBA00033786"/>
    </source>
</evidence>
<dbReference type="InterPro" id="IPR016185">
    <property type="entry name" value="PreATP-grasp_dom_sf"/>
</dbReference>
<comment type="function">
    <text evidence="2">This protein is a component of the acetyl coenzyme A carboxylase complex; first, biotin carboxylase catalyzes the carboxylation of the carrier protein and then the transcarboxylase transfers the carboxyl group to form malonyl-CoA.</text>
</comment>
<dbReference type="PANTHER" id="PTHR18866:SF33">
    <property type="entry name" value="METHYLCROTONOYL-COA CARBOXYLASE SUBUNIT ALPHA, MITOCHONDRIAL-RELATED"/>
    <property type="match status" value="1"/>
</dbReference>
<dbReference type="InterPro" id="IPR011761">
    <property type="entry name" value="ATP-grasp"/>
</dbReference>
<dbReference type="SUPFAM" id="SSF51246">
    <property type="entry name" value="Rudiment single hybrid motif"/>
    <property type="match status" value="1"/>
</dbReference>
<dbReference type="PANTHER" id="PTHR18866">
    <property type="entry name" value="CARBOXYLASE:PYRUVATE/ACETYL-COA/PROPIONYL-COA CARBOXYLASE"/>
    <property type="match status" value="1"/>
</dbReference>
<evidence type="ECO:0000256" key="1">
    <source>
        <dbReference type="ARBA" id="ARBA00001953"/>
    </source>
</evidence>
<evidence type="ECO:0000313" key="17">
    <source>
        <dbReference type="Proteomes" id="UP000321583"/>
    </source>
</evidence>
<dbReference type="SMART" id="SM01209">
    <property type="entry name" value="GARS_A"/>
    <property type="match status" value="1"/>
</dbReference>
<gene>
    <name evidence="16" type="ORF">L613_004200000070</name>
</gene>
<evidence type="ECO:0000259" key="13">
    <source>
        <dbReference type="PROSITE" id="PS50968"/>
    </source>
</evidence>
<dbReference type="InterPro" id="IPR005479">
    <property type="entry name" value="CPAse_ATP-bd"/>
</dbReference>
<keyword evidence="8 12" id="KW-0067">ATP-binding</keyword>
<comment type="catalytic activity">
    <reaction evidence="11">
        <text>N(6)-biotinyl-L-lysyl-[protein] + hydrogencarbonate + ATP = N(6)-carboxybiotinyl-L-lysyl-[protein] + ADP + phosphate + H(+)</text>
        <dbReference type="Rhea" id="RHEA:13501"/>
        <dbReference type="Rhea" id="RHEA-COMP:10505"/>
        <dbReference type="Rhea" id="RHEA-COMP:10506"/>
        <dbReference type="ChEBI" id="CHEBI:15378"/>
        <dbReference type="ChEBI" id="CHEBI:17544"/>
        <dbReference type="ChEBI" id="CHEBI:30616"/>
        <dbReference type="ChEBI" id="CHEBI:43474"/>
        <dbReference type="ChEBI" id="CHEBI:83144"/>
        <dbReference type="ChEBI" id="CHEBI:83145"/>
        <dbReference type="ChEBI" id="CHEBI:456216"/>
        <dbReference type="EC" id="6.3.4.14"/>
    </reaction>
</comment>
<accession>A0A562DHE6</accession>
<dbReference type="PROSITE" id="PS50968">
    <property type="entry name" value="BIOTINYL_LIPOYL"/>
    <property type="match status" value="1"/>
</dbReference>
<keyword evidence="7 12" id="KW-0547">Nucleotide-binding</keyword>
<dbReference type="Gene3D" id="3.40.50.20">
    <property type="match status" value="1"/>
</dbReference>
<comment type="caution">
    <text evidence="16">The sequence shown here is derived from an EMBL/GenBank/DDBJ whole genome shotgun (WGS) entry which is preliminary data.</text>
</comment>
<evidence type="ECO:0000256" key="12">
    <source>
        <dbReference type="PROSITE-ProRule" id="PRU00409"/>
    </source>
</evidence>
<evidence type="ECO:0000259" key="15">
    <source>
        <dbReference type="PROSITE" id="PS50979"/>
    </source>
</evidence>
<dbReference type="InterPro" id="IPR005481">
    <property type="entry name" value="BC-like_N"/>
</dbReference>
<dbReference type="InterPro" id="IPR013815">
    <property type="entry name" value="ATP_grasp_subdomain_1"/>
</dbReference>
<dbReference type="GO" id="GO:0004075">
    <property type="term" value="F:biotin carboxylase activity"/>
    <property type="evidence" value="ECO:0007669"/>
    <property type="project" value="UniProtKB-EC"/>
</dbReference>
<name>A0A562DHE6_9GAMM</name>
<dbReference type="InterPro" id="IPR011054">
    <property type="entry name" value="Rudment_hybrid_motif"/>
</dbReference>
<evidence type="ECO:0000256" key="5">
    <source>
        <dbReference type="ARBA" id="ARBA00017242"/>
    </source>
</evidence>
<dbReference type="SUPFAM" id="SSF51230">
    <property type="entry name" value="Single hybrid motif"/>
    <property type="match status" value="1"/>
</dbReference>
<dbReference type="SUPFAM" id="SSF52440">
    <property type="entry name" value="PreATP-grasp domain"/>
    <property type="match status" value="1"/>
</dbReference>
<dbReference type="CDD" id="cd06850">
    <property type="entry name" value="biotinyl_domain"/>
    <property type="match status" value="1"/>
</dbReference>
<comment type="cofactor">
    <cofactor evidence="1">
        <name>biotin</name>
        <dbReference type="ChEBI" id="CHEBI:57586"/>
    </cofactor>
</comment>
<reference evidence="16 17" key="1">
    <citation type="submission" date="2019-07" db="EMBL/GenBank/DDBJ databases">
        <title>Genome sequencing of lignin-degrading bacterial isolates.</title>
        <authorList>
            <person name="Gladden J."/>
        </authorList>
    </citation>
    <scope>NUCLEOTIDE SEQUENCE [LARGE SCALE GENOMIC DNA]</scope>
    <source>
        <strain evidence="16 17">J19</strain>
    </source>
</reference>
<dbReference type="FunFam" id="3.30.470.20:FF:000028">
    <property type="entry name" value="Methylcrotonoyl-CoA carboxylase subunit alpha, mitochondrial"/>
    <property type="match status" value="1"/>
</dbReference>
<dbReference type="FunFam" id="3.40.50.20:FF:000010">
    <property type="entry name" value="Propionyl-CoA carboxylase subunit alpha"/>
    <property type="match status" value="1"/>
</dbReference>
<keyword evidence="6" id="KW-0436">Ligase</keyword>
<dbReference type="PROSITE" id="PS00867">
    <property type="entry name" value="CPSASE_2"/>
    <property type="match status" value="1"/>
</dbReference>
<feature type="domain" description="ATP-grasp" evidence="14">
    <location>
        <begin position="125"/>
        <end position="322"/>
    </location>
</feature>
<dbReference type="EMBL" id="VLJS01000072">
    <property type="protein sequence ID" value="TWH08993.1"/>
    <property type="molecule type" value="Genomic_DNA"/>
</dbReference>
<evidence type="ECO:0000256" key="11">
    <source>
        <dbReference type="ARBA" id="ARBA00048600"/>
    </source>
</evidence>
<dbReference type="GO" id="GO:0005524">
    <property type="term" value="F:ATP binding"/>
    <property type="evidence" value="ECO:0007669"/>
    <property type="project" value="UniProtKB-UniRule"/>
</dbReference>
<dbReference type="InterPro" id="IPR050856">
    <property type="entry name" value="Biotin_carboxylase_complex"/>
</dbReference>
<dbReference type="GO" id="GO:0046872">
    <property type="term" value="F:metal ion binding"/>
    <property type="evidence" value="ECO:0007669"/>
    <property type="project" value="InterPro"/>
</dbReference>
<dbReference type="Pfam" id="PF00289">
    <property type="entry name" value="Biotin_carb_N"/>
    <property type="match status" value="1"/>
</dbReference>
<dbReference type="Pfam" id="PF02785">
    <property type="entry name" value="Biotin_carb_C"/>
    <property type="match status" value="1"/>
</dbReference>
<protein>
    <recommendedName>
        <fullName evidence="5">Biotin carboxylase</fullName>
    </recommendedName>
    <alternativeName>
        <fullName evidence="10">Acetyl-coenzyme A carboxylase biotin carboxylase subunit A</fullName>
    </alternativeName>
</protein>
<feature type="domain" description="Biotin carboxylation" evidence="15">
    <location>
        <begin position="6"/>
        <end position="452"/>
    </location>
</feature>
<evidence type="ECO:0000256" key="7">
    <source>
        <dbReference type="ARBA" id="ARBA00022741"/>
    </source>
</evidence>
<dbReference type="SMART" id="SM00878">
    <property type="entry name" value="Biotin_carb_C"/>
    <property type="match status" value="1"/>
</dbReference>
<evidence type="ECO:0000256" key="9">
    <source>
        <dbReference type="ARBA" id="ARBA00023267"/>
    </source>
</evidence>
<dbReference type="PROSITE" id="PS50975">
    <property type="entry name" value="ATP_GRASP"/>
    <property type="match status" value="1"/>
</dbReference>
<evidence type="ECO:0000256" key="6">
    <source>
        <dbReference type="ARBA" id="ARBA00022598"/>
    </source>
</evidence>
<dbReference type="Pfam" id="PF02786">
    <property type="entry name" value="CPSase_L_D2"/>
    <property type="match status" value="1"/>
</dbReference>
<comment type="subunit">
    <text evidence="4">Acetyl-CoA carboxylase is a heterohexamer of biotin carboxyl carrier protein, biotin carboxylase and the two subunits of carboxyl transferase in a 2:2 complex.</text>
</comment>
<dbReference type="Gene3D" id="3.30.700.40">
    <property type="match status" value="1"/>
</dbReference>
<dbReference type="SUPFAM" id="SSF56059">
    <property type="entry name" value="Glutathione synthetase ATP-binding domain-like"/>
    <property type="match status" value="1"/>
</dbReference>
<evidence type="ECO:0000313" key="16">
    <source>
        <dbReference type="EMBL" id="TWH08993.1"/>
    </source>
</evidence>
<evidence type="ECO:0000256" key="8">
    <source>
        <dbReference type="ARBA" id="ARBA00022840"/>
    </source>
</evidence>
<dbReference type="AlphaFoldDB" id="A0A562DHE6"/>
<evidence type="ECO:0000256" key="2">
    <source>
        <dbReference type="ARBA" id="ARBA00003761"/>
    </source>
</evidence>
<dbReference type="InterPro" id="IPR005482">
    <property type="entry name" value="Biotin_COase_C"/>
</dbReference>
<dbReference type="InterPro" id="IPR011053">
    <property type="entry name" value="Single_hybrid_motif"/>
</dbReference>
<dbReference type="Gene3D" id="2.40.50.100">
    <property type="match status" value="1"/>
</dbReference>
<feature type="domain" description="Lipoyl-binding" evidence="13">
    <location>
        <begin position="592"/>
        <end position="668"/>
    </location>
</feature>
<keyword evidence="17" id="KW-1185">Reference proteome</keyword>
<proteinExistence type="predicted"/>
<evidence type="ECO:0000256" key="4">
    <source>
        <dbReference type="ARBA" id="ARBA00011750"/>
    </source>
</evidence>
<dbReference type="PROSITE" id="PS50979">
    <property type="entry name" value="BC"/>
    <property type="match status" value="1"/>
</dbReference>
<dbReference type="InterPro" id="IPR000089">
    <property type="entry name" value="Biotin_lipoyl"/>
</dbReference>
<dbReference type="InterPro" id="IPR011764">
    <property type="entry name" value="Biotin_carboxylation_dom"/>
</dbReference>
<dbReference type="Proteomes" id="UP000321583">
    <property type="component" value="Unassembled WGS sequence"/>
</dbReference>
<sequence length="673" mass="71513">MPASPLFKRLLIANRGEIACRVIRTCRRLGIETVAVYSEADAGALHVRMADHAVCIGGAAPAESYLRSEAVIDAALRSGAEAIHPGYGFLSENAGFAEAVAAAGLVFVGPPASAMQRMGSKAGAKQLMAAAGVPVVPGYNGEDQSAETLAAEAQRTGFPLMVKAAHGGGGKGMRVVHAPEDFAAALESCQREARNAFGRDRVLLERYVRSPRHIEIQVFADSHGQVIHLNERECSAQRRYQKVLEESPSPFLTPRLRAAMGEAAVAAARAIGYVNAGTVEFIVDPEGNFYFMEINTRLQVEHPVTEMVTGLDLVEWQLRVAAGEPLPLRQDQVPQRGHAIEVRLYAEDPDSGFLPASGTLRTLALPSPSAHVRVDAGVEQGDAVSVFYDPMIAKLIVHDVDRPAALAGLRAALAQCHVAGLKTNIGFLEALARHPALVEGRIDTGYLDRHLDEFLHGGDAAGSAELAIAAVAFLLRAQQAEAARAAAGAEPHSPWALADGWRLHGRAARHLRLRCGEATHEVLARGHGGQWQLSVDGREHAVDGARTHDGWVELLLDGVGRRARMRFDGEVLELHDGRRRLQVARLSGERAGGEEGGGDGQVRAPMPGRVVVVRVGPGQQVEAGAELLVMEAMKMELSVKAPRAGIVSALRAAAGDFVEAEAVLAVVGDAEAA</sequence>
<evidence type="ECO:0000259" key="14">
    <source>
        <dbReference type="PROSITE" id="PS50975"/>
    </source>
</evidence>
<dbReference type="FunFam" id="3.30.1490.20:FF:000003">
    <property type="entry name" value="acetyl-CoA carboxylase isoform X1"/>
    <property type="match status" value="1"/>
</dbReference>
<dbReference type="Pfam" id="PF21139">
    <property type="entry name" value="BT_MCC_alpha"/>
    <property type="match status" value="1"/>
</dbReference>
<dbReference type="Pfam" id="PF00364">
    <property type="entry name" value="Biotin_lipoyl"/>
    <property type="match status" value="1"/>
</dbReference>
<dbReference type="Gene3D" id="3.30.470.20">
    <property type="entry name" value="ATP-grasp fold, B domain"/>
    <property type="match status" value="1"/>
</dbReference>
<keyword evidence="9" id="KW-0092">Biotin</keyword>
<dbReference type="PROSITE" id="PS00866">
    <property type="entry name" value="CPSASE_1"/>
    <property type="match status" value="1"/>
</dbReference>
<comment type="pathway">
    <text evidence="3">Lipid metabolism; malonyl-CoA biosynthesis; malonyl-CoA from acetyl-CoA: step 1/1.</text>
</comment>
<organism evidence="16 17">
    <name type="scientific">Pseudoxanthomonas taiwanensis J19</name>
    <dbReference type="NCBI Taxonomy" id="935569"/>
    <lineage>
        <taxon>Bacteria</taxon>
        <taxon>Pseudomonadati</taxon>
        <taxon>Pseudomonadota</taxon>
        <taxon>Gammaproteobacteria</taxon>
        <taxon>Lysobacterales</taxon>
        <taxon>Lysobacteraceae</taxon>
        <taxon>Pseudoxanthomonas</taxon>
    </lineage>
</organism>